<evidence type="ECO:0000313" key="4">
    <source>
        <dbReference type="Proteomes" id="UP001152797"/>
    </source>
</evidence>
<dbReference type="EMBL" id="CAMXCT020005580">
    <property type="protein sequence ID" value="CAL1166158.1"/>
    <property type="molecule type" value="Genomic_DNA"/>
</dbReference>
<dbReference type="EMBL" id="CAMXCT010005580">
    <property type="protein sequence ID" value="CAI4012783.1"/>
    <property type="molecule type" value="Genomic_DNA"/>
</dbReference>
<feature type="region of interest" description="Disordered" evidence="1">
    <location>
        <begin position="119"/>
        <end position="142"/>
    </location>
</feature>
<accession>A0A9P1DQ79</accession>
<proteinExistence type="predicted"/>
<evidence type="ECO:0000313" key="2">
    <source>
        <dbReference type="EMBL" id="CAI4012783.1"/>
    </source>
</evidence>
<sequence>MLGELPRTAVLARAGDTAQSVWERYHAGEDTFELLALQRVASGVTRAQLLPRHVNGALARLALCCDGITMQELFELWRAWQHGSWTACGGVVWINDEYRRAGAALRCILGAVEAEVEPSARNAGEEATSAPSAALPTMSSESVLSGDVEGVVQGGYKARESAGSRSSPSTSSALAQLGLVIAAGAMASGKGRYALEAAGEASTWDPEQAVEVATMERAWEVRQHFGLADDYDLAYAFENYQDAMSVGWCGSDPYELIRSTSSAFAQDSVGASENPQELHSLLGKTLVCDCAEDELCEADVLAGTDIGWFLSGSVDARGVTTFRKLCPAEWFSVFQFPMIEDLLNQHPFSSYVQWREAQGLEWDGPLNPSGGSGVTRLRQRHTEGKQAGSLNHRAAQPPLLPFGLDPDEHFEAACTIGQYPLPTERSPVADTDLQFAACMHAREKDSLSSWRRRALGILRELKRRWAPVTDGLRSLQTTSIAGVTTKRDLGLTALLVVMTQWGDTCYPYGLITGLPAVGTAPCYNIRHNLGLAPIKERQYEKGVVLTTRILKSFEVIEAILRDKPKTPVGSPQNLKSALQMGSFCTEVVHGAFILGIQEQSGDAAVALMDAGPLGQQVLANMKGTELLIETLNWGSFVTYMGTMTFDQHGRRQIQSR</sequence>
<dbReference type="OrthoDB" id="443544at2759"/>
<protein>
    <submittedName>
        <fullName evidence="2">Uncharacterized protein</fullName>
    </submittedName>
</protein>
<organism evidence="2">
    <name type="scientific">Cladocopium goreaui</name>
    <dbReference type="NCBI Taxonomy" id="2562237"/>
    <lineage>
        <taxon>Eukaryota</taxon>
        <taxon>Sar</taxon>
        <taxon>Alveolata</taxon>
        <taxon>Dinophyceae</taxon>
        <taxon>Suessiales</taxon>
        <taxon>Symbiodiniaceae</taxon>
        <taxon>Cladocopium</taxon>
    </lineage>
</organism>
<reference evidence="2" key="1">
    <citation type="submission" date="2022-10" db="EMBL/GenBank/DDBJ databases">
        <authorList>
            <person name="Chen Y."/>
            <person name="Dougan E. K."/>
            <person name="Chan C."/>
            <person name="Rhodes N."/>
            <person name="Thang M."/>
        </authorList>
    </citation>
    <scope>NUCLEOTIDE SEQUENCE</scope>
</reference>
<evidence type="ECO:0000313" key="3">
    <source>
        <dbReference type="EMBL" id="CAL4800095.1"/>
    </source>
</evidence>
<dbReference type="Proteomes" id="UP001152797">
    <property type="component" value="Unassembled WGS sequence"/>
</dbReference>
<dbReference type="AlphaFoldDB" id="A0A9P1DQ79"/>
<keyword evidence="4" id="KW-1185">Reference proteome</keyword>
<comment type="caution">
    <text evidence="2">The sequence shown here is derived from an EMBL/GenBank/DDBJ whole genome shotgun (WGS) entry which is preliminary data.</text>
</comment>
<reference evidence="3 4" key="2">
    <citation type="submission" date="2024-05" db="EMBL/GenBank/DDBJ databases">
        <authorList>
            <person name="Chen Y."/>
            <person name="Shah S."/>
            <person name="Dougan E. K."/>
            <person name="Thang M."/>
            <person name="Chan C."/>
        </authorList>
    </citation>
    <scope>NUCLEOTIDE SEQUENCE [LARGE SCALE GENOMIC DNA]</scope>
</reference>
<gene>
    <name evidence="2" type="ORF">C1SCF055_LOCUS37811</name>
</gene>
<dbReference type="EMBL" id="CAMXCT030005580">
    <property type="protein sequence ID" value="CAL4800095.1"/>
    <property type="molecule type" value="Genomic_DNA"/>
</dbReference>
<evidence type="ECO:0000256" key="1">
    <source>
        <dbReference type="SAM" id="MobiDB-lite"/>
    </source>
</evidence>
<name>A0A9P1DQ79_9DINO</name>